<proteinExistence type="predicted"/>
<keyword evidence="2" id="KW-1185">Reference proteome</keyword>
<gene>
    <name evidence="1" type="ORF">PoB_002527100</name>
</gene>
<reference evidence="1 2" key="1">
    <citation type="journal article" date="2021" name="Elife">
        <title>Chloroplast acquisition without the gene transfer in kleptoplastic sea slugs, Plakobranchus ocellatus.</title>
        <authorList>
            <person name="Maeda T."/>
            <person name="Takahashi S."/>
            <person name="Yoshida T."/>
            <person name="Shimamura S."/>
            <person name="Takaki Y."/>
            <person name="Nagai Y."/>
            <person name="Toyoda A."/>
            <person name="Suzuki Y."/>
            <person name="Arimoto A."/>
            <person name="Ishii H."/>
            <person name="Satoh N."/>
            <person name="Nishiyama T."/>
            <person name="Hasebe M."/>
            <person name="Maruyama T."/>
            <person name="Minagawa J."/>
            <person name="Obokata J."/>
            <person name="Shigenobu S."/>
        </authorList>
    </citation>
    <scope>NUCLEOTIDE SEQUENCE [LARGE SCALE GENOMIC DNA]</scope>
</reference>
<evidence type="ECO:0000313" key="2">
    <source>
        <dbReference type="Proteomes" id="UP000735302"/>
    </source>
</evidence>
<evidence type="ECO:0000313" key="1">
    <source>
        <dbReference type="EMBL" id="GFN98765.1"/>
    </source>
</evidence>
<sequence>MPRAFDVLGDHSIYSHSALTPADQSIHSHSALTPPGGQSIYSHSALTPADQSIHSNSALTPPDEVLIATVSWHLQVSDQSIYRHFALTLNMTKVFVSTLL</sequence>
<dbReference type="Proteomes" id="UP000735302">
    <property type="component" value="Unassembled WGS sequence"/>
</dbReference>
<protein>
    <submittedName>
        <fullName evidence="1">Uncharacterized protein</fullName>
    </submittedName>
</protein>
<accession>A0AAV3ZI05</accession>
<dbReference type="AlphaFoldDB" id="A0AAV3ZI05"/>
<comment type="caution">
    <text evidence="1">The sequence shown here is derived from an EMBL/GenBank/DDBJ whole genome shotgun (WGS) entry which is preliminary data.</text>
</comment>
<name>A0AAV3ZI05_9GAST</name>
<dbReference type="EMBL" id="BLXT01002861">
    <property type="protein sequence ID" value="GFN98765.1"/>
    <property type="molecule type" value="Genomic_DNA"/>
</dbReference>
<organism evidence="1 2">
    <name type="scientific">Plakobranchus ocellatus</name>
    <dbReference type="NCBI Taxonomy" id="259542"/>
    <lineage>
        <taxon>Eukaryota</taxon>
        <taxon>Metazoa</taxon>
        <taxon>Spiralia</taxon>
        <taxon>Lophotrochozoa</taxon>
        <taxon>Mollusca</taxon>
        <taxon>Gastropoda</taxon>
        <taxon>Heterobranchia</taxon>
        <taxon>Euthyneura</taxon>
        <taxon>Panpulmonata</taxon>
        <taxon>Sacoglossa</taxon>
        <taxon>Placobranchoidea</taxon>
        <taxon>Plakobranchidae</taxon>
        <taxon>Plakobranchus</taxon>
    </lineage>
</organism>